<feature type="region of interest" description="Disordered" evidence="1">
    <location>
        <begin position="1"/>
        <end position="49"/>
    </location>
</feature>
<evidence type="ECO:0000313" key="3">
    <source>
        <dbReference type="Proteomes" id="UP000799539"/>
    </source>
</evidence>
<sequence>MALTDRVSPYEGGTESVSLPRISSIKSDGPDPSLQRQSTRSSEMPETFAHHDASDYLSEIQDLVHKTDMHSDGASSANYSLNGGSTSRKSRHKSAHSRFSSSQGNLQSVVLDQSTFTKDLIKRLMLTRRLSSTLPNTLPPAIETYFEINTIRIEKSAAILPSWASSLPDQLHPLLALHIRHLELRIKLSFRPIFGSLQRNRRFEVKAEHVSHCSTSVPNIVDQLPRLRTIVIVFDSLFDLPPRPSDYQRFLRTHHYHAGASREDNITNSDMEERMKTVIVPGLRQLASETTRLSRVALKHHPGTTVVDEPMVVNGVNCSDGEVASAVLARHGTDVVLKGWL</sequence>
<keyword evidence="3" id="KW-1185">Reference proteome</keyword>
<name>A0A6A6EXS7_9PEZI</name>
<dbReference type="Proteomes" id="UP000799539">
    <property type="component" value="Unassembled WGS sequence"/>
</dbReference>
<feature type="region of interest" description="Disordered" evidence="1">
    <location>
        <begin position="69"/>
        <end position="101"/>
    </location>
</feature>
<gene>
    <name evidence="2" type="ORF">CERZMDRAFT_88795</name>
</gene>
<dbReference type="EMBL" id="ML992707">
    <property type="protein sequence ID" value="KAF2207028.1"/>
    <property type="molecule type" value="Genomic_DNA"/>
</dbReference>
<proteinExistence type="predicted"/>
<evidence type="ECO:0000313" key="2">
    <source>
        <dbReference type="EMBL" id="KAF2207028.1"/>
    </source>
</evidence>
<organism evidence="2 3">
    <name type="scientific">Cercospora zeae-maydis SCOH1-5</name>
    <dbReference type="NCBI Taxonomy" id="717836"/>
    <lineage>
        <taxon>Eukaryota</taxon>
        <taxon>Fungi</taxon>
        <taxon>Dikarya</taxon>
        <taxon>Ascomycota</taxon>
        <taxon>Pezizomycotina</taxon>
        <taxon>Dothideomycetes</taxon>
        <taxon>Dothideomycetidae</taxon>
        <taxon>Mycosphaerellales</taxon>
        <taxon>Mycosphaerellaceae</taxon>
        <taxon>Cercospora</taxon>
    </lineage>
</organism>
<dbReference type="OrthoDB" id="3626689at2759"/>
<reference evidence="2" key="1">
    <citation type="journal article" date="2020" name="Stud. Mycol.">
        <title>101 Dothideomycetes genomes: a test case for predicting lifestyles and emergence of pathogens.</title>
        <authorList>
            <person name="Haridas S."/>
            <person name="Albert R."/>
            <person name="Binder M."/>
            <person name="Bloem J."/>
            <person name="Labutti K."/>
            <person name="Salamov A."/>
            <person name="Andreopoulos B."/>
            <person name="Baker S."/>
            <person name="Barry K."/>
            <person name="Bills G."/>
            <person name="Bluhm B."/>
            <person name="Cannon C."/>
            <person name="Castanera R."/>
            <person name="Culley D."/>
            <person name="Daum C."/>
            <person name="Ezra D."/>
            <person name="Gonzalez J."/>
            <person name="Henrissat B."/>
            <person name="Kuo A."/>
            <person name="Liang C."/>
            <person name="Lipzen A."/>
            <person name="Lutzoni F."/>
            <person name="Magnuson J."/>
            <person name="Mondo S."/>
            <person name="Nolan M."/>
            <person name="Ohm R."/>
            <person name="Pangilinan J."/>
            <person name="Park H.-J."/>
            <person name="Ramirez L."/>
            <person name="Alfaro M."/>
            <person name="Sun H."/>
            <person name="Tritt A."/>
            <person name="Yoshinaga Y."/>
            <person name="Zwiers L.-H."/>
            <person name="Turgeon B."/>
            <person name="Goodwin S."/>
            <person name="Spatafora J."/>
            <person name="Crous P."/>
            <person name="Grigoriev I."/>
        </authorList>
    </citation>
    <scope>NUCLEOTIDE SEQUENCE</scope>
    <source>
        <strain evidence="2">SCOH1-5</strain>
    </source>
</reference>
<feature type="compositionally biased region" description="Polar residues" evidence="1">
    <location>
        <begin position="34"/>
        <end position="44"/>
    </location>
</feature>
<accession>A0A6A6EXS7</accession>
<feature type="compositionally biased region" description="Polar residues" evidence="1">
    <location>
        <begin position="73"/>
        <end position="84"/>
    </location>
</feature>
<protein>
    <submittedName>
        <fullName evidence="2">Uncharacterized protein</fullName>
    </submittedName>
</protein>
<dbReference type="AlphaFoldDB" id="A0A6A6EXS7"/>
<evidence type="ECO:0000256" key="1">
    <source>
        <dbReference type="SAM" id="MobiDB-lite"/>
    </source>
</evidence>